<dbReference type="InterPro" id="IPR017441">
    <property type="entry name" value="Protein_kinase_ATP_BS"/>
</dbReference>
<gene>
    <name evidence="8" type="ORF">Smic_65550</name>
</gene>
<dbReference type="Pfam" id="PF00069">
    <property type="entry name" value="Pkinase"/>
    <property type="match status" value="1"/>
</dbReference>
<dbReference type="SUPFAM" id="SSF56112">
    <property type="entry name" value="Protein kinase-like (PK-like)"/>
    <property type="match status" value="1"/>
</dbReference>
<reference evidence="8 9" key="1">
    <citation type="submission" date="2020-05" db="EMBL/GenBank/DDBJ databases">
        <title>Whole genome shotgun sequence of Streptomyces microflavus NBRC 13062.</title>
        <authorList>
            <person name="Komaki H."/>
            <person name="Tamura T."/>
        </authorList>
    </citation>
    <scope>NUCLEOTIDE SEQUENCE [LARGE SCALE GENOMIC DNA]</scope>
    <source>
        <strain evidence="8 9">NBRC 13062</strain>
    </source>
</reference>
<evidence type="ECO:0000256" key="2">
    <source>
        <dbReference type="ARBA" id="ARBA00022741"/>
    </source>
</evidence>
<evidence type="ECO:0000256" key="6">
    <source>
        <dbReference type="SAM" id="MobiDB-lite"/>
    </source>
</evidence>
<sequence>MTLSREGDAENMAEVPTQIGRYVVERELGSGGMGEVYLAYSPGGDPVAVKVIRRDRLDQATRARFEKEALIARTVVGTNRVARFLDADPYAEQPWMAVEYVPGHTVHEQVQGRGTLPTPLVASLGALLAEGLEAVHKVGLLHRDLKPQNVMLSEYGPILIDFGLGAFVDADKDNLTQAGMIIGTIRCIPPEQALARTKPKEPADVYGLGTVLLYAATGHYPYEGADWLGIATQVADEEQLPNLAGLPDALLPLITAMLAYAPADRPMLAEVTRQCVALVEDAGLSAAQARHALVSATASSEDSARAAEENGPSSSVWERIEQFAAPVGETGTADEDDQDSPLDRPLPVSEDSGAEAPADLTKDIVREAEKTPDPEPPAQKPRRGRKPASLTVSEDLRKRYAMQSAL</sequence>
<evidence type="ECO:0000256" key="5">
    <source>
        <dbReference type="PROSITE-ProRule" id="PRU10141"/>
    </source>
</evidence>
<keyword evidence="3" id="KW-0418">Kinase</keyword>
<dbReference type="SMART" id="SM00220">
    <property type="entry name" value="S_TKc"/>
    <property type="match status" value="1"/>
</dbReference>
<feature type="region of interest" description="Disordered" evidence="6">
    <location>
        <begin position="329"/>
        <end position="406"/>
    </location>
</feature>
<dbReference type="AlphaFoldDB" id="A0A7J0D0H3"/>
<evidence type="ECO:0000313" key="8">
    <source>
        <dbReference type="EMBL" id="GFN07999.1"/>
    </source>
</evidence>
<feature type="domain" description="Protein kinase" evidence="7">
    <location>
        <begin position="22"/>
        <end position="294"/>
    </location>
</feature>
<keyword evidence="4 5" id="KW-0067">ATP-binding</keyword>
<organism evidence="8 9">
    <name type="scientific">Streptomyces microflavus</name>
    <name type="common">Streptomyces lipmanii</name>
    <dbReference type="NCBI Taxonomy" id="1919"/>
    <lineage>
        <taxon>Bacteria</taxon>
        <taxon>Bacillati</taxon>
        <taxon>Actinomycetota</taxon>
        <taxon>Actinomycetes</taxon>
        <taxon>Kitasatosporales</taxon>
        <taxon>Streptomycetaceae</taxon>
        <taxon>Streptomyces</taxon>
    </lineage>
</organism>
<dbReference type="Proteomes" id="UP000498740">
    <property type="component" value="Unassembled WGS sequence"/>
</dbReference>
<keyword evidence="1" id="KW-0808">Transferase</keyword>
<protein>
    <recommendedName>
        <fullName evidence="7">Protein kinase domain-containing protein</fullName>
    </recommendedName>
</protein>
<dbReference type="Gene3D" id="1.10.510.10">
    <property type="entry name" value="Transferase(Phosphotransferase) domain 1"/>
    <property type="match status" value="1"/>
</dbReference>
<dbReference type="PANTHER" id="PTHR43289">
    <property type="entry name" value="MITOGEN-ACTIVATED PROTEIN KINASE KINASE KINASE 20-RELATED"/>
    <property type="match status" value="1"/>
</dbReference>
<evidence type="ECO:0000259" key="7">
    <source>
        <dbReference type="PROSITE" id="PS50011"/>
    </source>
</evidence>
<accession>A0A7J0D0H3</accession>
<name>A0A7J0D0H3_STRMI</name>
<dbReference type="PROSITE" id="PS50011">
    <property type="entry name" value="PROTEIN_KINASE_DOM"/>
    <property type="match status" value="1"/>
</dbReference>
<keyword evidence="2 5" id="KW-0547">Nucleotide-binding</keyword>
<evidence type="ECO:0000313" key="9">
    <source>
        <dbReference type="Proteomes" id="UP000498740"/>
    </source>
</evidence>
<dbReference type="InterPro" id="IPR000719">
    <property type="entry name" value="Prot_kinase_dom"/>
</dbReference>
<dbReference type="GO" id="GO:0005524">
    <property type="term" value="F:ATP binding"/>
    <property type="evidence" value="ECO:0007669"/>
    <property type="project" value="UniProtKB-UniRule"/>
</dbReference>
<comment type="caution">
    <text evidence="8">The sequence shown here is derived from an EMBL/GenBank/DDBJ whole genome shotgun (WGS) entry which is preliminary data.</text>
</comment>
<dbReference type="PANTHER" id="PTHR43289:SF34">
    <property type="entry name" value="SERINE_THREONINE-PROTEIN KINASE YBDM-RELATED"/>
    <property type="match status" value="1"/>
</dbReference>
<evidence type="ECO:0000256" key="1">
    <source>
        <dbReference type="ARBA" id="ARBA00022679"/>
    </source>
</evidence>
<proteinExistence type="predicted"/>
<dbReference type="EMBL" id="BLWD01000001">
    <property type="protein sequence ID" value="GFN07999.1"/>
    <property type="molecule type" value="Genomic_DNA"/>
</dbReference>
<feature type="compositionally biased region" description="Basic and acidic residues" evidence="6">
    <location>
        <begin position="360"/>
        <end position="373"/>
    </location>
</feature>
<dbReference type="CDD" id="cd14014">
    <property type="entry name" value="STKc_PknB_like"/>
    <property type="match status" value="1"/>
</dbReference>
<evidence type="ECO:0000256" key="4">
    <source>
        <dbReference type="ARBA" id="ARBA00022840"/>
    </source>
</evidence>
<evidence type="ECO:0000256" key="3">
    <source>
        <dbReference type="ARBA" id="ARBA00022777"/>
    </source>
</evidence>
<feature type="region of interest" description="Disordered" evidence="6">
    <location>
        <begin position="297"/>
        <end position="317"/>
    </location>
</feature>
<dbReference type="Gene3D" id="3.30.200.20">
    <property type="entry name" value="Phosphorylase Kinase, domain 1"/>
    <property type="match status" value="1"/>
</dbReference>
<feature type="binding site" evidence="5">
    <location>
        <position position="50"/>
    </location>
    <ligand>
        <name>ATP</name>
        <dbReference type="ChEBI" id="CHEBI:30616"/>
    </ligand>
</feature>
<dbReference type="PROSITE" id="PS00107">
    <property type="entry name" value="PROTEIN_KINASE_ATP"/>
    <property type="match status" value="1"/>
</dbReference>
<dbReference type="InterPro" id="IPR008271">
    <property type="entry name" value="Ser/Thr_kinase_AS"/>
</dbReference>
<dbReference type="GO" id="GO:0004674">
    <property type="term" value="F:protein serine/threonine kinase activity"/>
    <property type="evidence" value="ECO:0007669"/>
    <property type="project" value="TreeGrafter"/>
</dbReference>
<dbReference type="InterPro" id="IPR011009">
    <property type="entry name" value="Kinase-like_dom_sf"/>
</dbReference>
<dbReference type="PROSITE" id="PS00108">
    <property type="entry name" value="PROTEIN_KINASE_ST"/>
    <property type="match status" value="1"/>
</dbReference>